<name>A0AAP0QPT7_9ROSI</name>
<dbReference type="Proteomes" id="UP001428341">
    <property type="component" value="Unassembled WGS sequence"/>
</dbReference>
<accession>A0AAP0QPT7</accession>
<reference evidence="2 3" key="1">
    <citation type="submission" date="2024-05" db="EMBL/GenBank/DDBJ databases">
        <title>Haplotype-resolved chromosome-level genome assembly of Huyou (Citrus changshanensis).</title>
        <authorList>
            <person name="Miao C."/>
            <person name="Chen W."/>
            <person name="Wu Y."/>
            <person name="Wang L."/>
            <person name="Zhao S."/>
            <person name="Grierson D."/>
            <person name="Xu C."/>
            <person name="Chen K."/>
        </authorList>
    </citation>
    <scope>NUCLEOTIDE SEQUENCE [LARGE SCALE GENOMIC DNA]</scope>
    <source>
        <strain evidence="2">01-14</strain>
        <tissue evidence="2">Leaf</tissue>
    </source>
</reference>
<dbReference type="Pfam" id="PF13966">
    <property type="entry name" value="zf-RVT"/>
    <property type="match status" value="1"/>
</dbReference>
<gene>
    <name evidence="2" type="ORF">WN944_017715</name>
</gene>
<dbReference type="AlphaFoldDB" id="A0AAP0QPT7"/>
<dbReference type="EMBL" id="JBCGBO010000005">
    <property type="protein sequence ID" value="KAK9202504.1"/>
    <property type="molecule type" value="Genomic_DNA"/>
</dbReference>
<evidence type="ECO:0000259" key="1">
    <source>
        <dbReference type="Pfam" id="PF13966"/>
    </source>
</evidence>
<evidence type="ECO:0000313" key="3">
    <source>
        <dbReference type="Proteomes" id="UP001428341"/>
    </source>
</evidence>
<protein>
    <recommendedName>
        <fullName evidence="1">Reverse transcriptase zinc-binding domain-containing protein</fullName>
    </recommendedName>
</protein>
<feature type="domain" description="Reverse transcriptase zinc-binding" evidence="1">
    <location>
        <begin position="156"/>
        <end position="223"/>
    </location>
</feature>
<dbReference type="InterPro" id="IPR026960">
    <property type="entry name" value="RVT-Znf"/>
</dbReference>
<evidence type="ECO:0000313" key="2">
    <source>
        <dbReference type="EMBL" id="KAK9202504.1"/>
    </source>
</evidence>
<proteinExistence type="predicted"/>
<sequence>MAFIPNRLITNSVIVGYERLHKLRSQKSESFDGIQLSRSPVFIGWVGSGLGWRLSLCDDLLVSRVLLARYYRRGNLLEGAFGVNPSYNWRSILWGRELLQPGIRWRVGSGDEIRETADTLIADDDSWNVVPLQEYLLEPDLRESCDAGSSEGVASQPWHNVLNLKFPTNVTIFLWRALCDVLLSMLNLFKKKVSVNVECGLCGFYGETVMYALLFCKNAREVWELTLFLEVIQYRSWFMLRDFIEYASSVSPGTDFHLVVLTHAQGVLASFAFVPMPSNLGLLGEDSVDLMRSASDVCRSVRLCVLRERPSEGWYKLNTDAAVDRAGGFWCSDS</sequence>
<keyword evidence="3" id="KW-1185">Reference proteome</keyword>
<organism evidence="2 3">
    <name type="scientific">Citrus x changshan-huyou</name>
    <dbReference type="NCBI Taxonomy" id="2935761"/>
    <lineage>
        <taxon>Eukaryota</taxon>
        <taxon>Viridiplantae</taxon>
        <taxon>Streptophyta</taxon>
        <taxon>Embryophyta</taxon>
        <taxon>Tracheophyta</taxon>
        <taxon>Spermatophyta</taxon>
        <taxon>Magnoliopsida</taxon>
        <taxon>eudicotyledons</taxon>
        <taxon>Gunneridae</taxon>
        <taxon>Pentapetalae</taxon>
        <taxon>rosids</taxon>
        <taxon>malvids</taxon>
        <taxon>Sapindales</taxon>
        <taxon>Rutaceae</taxon>
        <taxon>Aurantioideae</taxon>
        <taxon>Citrus</taxon>
    </lineage>
</organism>
<comment type="caution">
    <text evidence="2">The sequence shown here is derived from an EMBL/GenBank/DDBJ whole genome shotgun (WGS) entry which is preliminary data.</text>
</comment>